<dbReference type="AlphaFoldDB" id="A0AAD9JWP2"/>
<dbReference type="Pfam" id="PF15479">
    <property type="entry name" value="DUF4639"/>
    <property type="match status" value="1"/>
</dbReference>
<evidence type="ECO:0000313" key="3">
    <source>
        <dbReference type="Proteomes" id="UP001208570"/>
    </source>
</evidence>
<feature type="compositionally biased region" description="Basic and acidic residues" evidence="1">
    <location>
        <begin position="194"/>
        <end position="216"/>
    </location>
</feature>
<evidence type="ECO:0000313" key="2">
    <source>
        <dbReference type="EMBL" id="KAK2160487.1"/>
    </source>
</evidence>
<feature type="region of interest" description="Disordered" evidence="1">
    <location>
        <begin position="1"/>
        <end position="20"/>
    </location>
</feature>
<protein>
    <submittedName>
        <fullName evidence="2">Uncharacterized protein</fullName>
    </submittedName>
</protein>
<dbReference type="EMBL" id="JAODUP010000132">
    <property type="protein sequence ID" value="KAK2160487.1"/>
    <property type="molecule type" value="Genomic_DNA"/>
</dbReference>
<dbReference type="PANTHER" id="PTHR34438:SF1">
    <property type="entry name" value="CHROMOSOME 2 OPEN READING FRAME 81"/>
    <property type="match status" value="1"/>
</dbReference>
<feature type="region of interest" description="Disordered" evidence="1">
    <location>
        <begin position="139"/>
        <end position="231"/>
    </location>
</feature>
<feature type="compositionally biased region" description="Basic residues" evidence="1">
    <location>
        <begin position="334"/>
        <end position="345"/>
    </location>
</feature>
<reference evidence="2" key="1">
    <citation type="journal article" date="2023" name="Mol. Biol. Evol.">
        <title>Third-Generation Sequencing Reveals the Adaptive Role of the Epigenome in Three Deep-Sea Polychaetes.</title>
        <authorList>
            <person name="Perez M."/>
            <person name="Aroh O."/>
            <person name="Sun Y."/>
            <person name="Lan Y."/>
            <person name="Juniper S.K."/>
            <person name="Young C.R."/>
            <person name="Angers B."/>
            <person name="Qian P.Y."/>
        </authorList>
    </citation>
    <scope>NUCLEOTIDE SEQUENCE</scope>
    <source>
        <strain evidence="2">P08H-3</strain>
    </source>
</reference>
<feature type="compositionally biased region" description="Acidic residues" evidence="1">
    <location>
        <begin position="159"/>
        <end position="173"/>
    </location>
</feature>
<proteinExistence type="predicted"/>
<dbReference type="InterPro" id="IPR028042">
    <property type="entry name" value="DUF4639"/>
</dbReference>
<sequence>MQRSALPKSRAEKGKAASATPAVAHEIIPGKYTDQDWNLMIDHDDGDDFISDIVEEVNATALDIIFKSYIQKQLIPYTVCQAKDAIIQIIEWQFLTRDEGETNFETEPGWIQDEEPDPAVTDCWAQGSVPKQRLTPRVPTVLEIDEETAAEDEIKMEDAQEETTEPQAEESGPEETGSEKPMTGDNVISTGESEENREQQEIAINKTDEVRKDVSSKKRRYKPHTGRLPSAGLKNLTESLEESEMRMYQDQFEMSPRTPDPDMLQMPASCHSILKLQAGRPPGNRDVIFDQQGNVISVYRLDPERLPSHKVRTGFRVVDPAVEAAQARLEAMRTGRHLSTSKKSPRPPNRTKPATTRPVGFASKVPHKPQTVVVTTSNKYANKDANSLDVAPLPPPMIDTMELVPGVVVKEGDRIKKGPKPYGRKMEIILGALHNNLKPVSRQPELPTLTVAELLEHQTPVVKPLVDNTPIPPISAQSQY</sequence>
<accession>A0AAD9JWP2</accession>
<evidence type="ECO:0000256" key="1">
    <source>
        <dbReference type="SAM" id="MobiDB-lite"/>
    </source>
</evidence>
<feature type="region of interest" description="Disordered" evidence="1">
    <location>
        <begin position="331"/>
        <end position="363"/>
    </location>
</feature>
<dbReference type="PANTHER" id="PTHR34438">
    <property type="entry name" value="SI:DKEY-97L20.6"/>
    <property type="match status" value="1"/>
</dbReference>
<gene>
    <name evidence="2" type="ORF">LSH36_132g02025</name>
</gene>
<organism evidence="2 3">
    <name type="scientific">Paralvinella palmiformis</name>
    <dbReference type="NCBI Taxonomy" id="53620"/>
    <lineage>
        <taxon>Eukaryota</taxon>
        <taxon>Metazoa</taxon>
        <taxon>Spiralia</taxon>
        <taxon>Lophotrochozoa</taxon>
        <taxon>Annelida</taxon>
        <taxon>Polychaeta</taxon>
        <taxon>Sedentaria</taxon>
        <taxon>Canalipalpata</taxon>
        <taxon>Terebellida</taxon>
        <taxon>Terebelliformia</taxon>
        <taxon>Alvinellidae</taxon>
        <taxon>Paralvinella</taxon>
    </lineage>
</organism>
<dbReference type="Proteomes" id="UP001208570">
    <property type="component" value="Unassembled WGS sequence"/>
</dbReference>
<name>A0AAD9JWP2_9ANNE</name>
<comment type="caution">
    <text evidence="2">The sequence shown here is derived from an EMBL/GenBank/DDBJ whole genome shotgun (WGS) entry which is preliminary data.</text>
</comment>
<keyword evidence="3" id="KW-1185">Reference proteome</keyword>